<dbReference type="RefSeq" id="WP_110373599.1">
    <property type="nucleotide sequence ID" value="NZ_JAHBRY010000002.1"/>
</dbReference>
<dbReference type="Proteomes" id="UP000248021">
    <property type="component" value="Unassembled WGS sequence"/>
</dbReference>
<comment type="caution">
    <text evidence="6">The sequence shown here is derived from an EMBL/GenBank/DDBJ whole genome shotgun (WGS) entry which is preliminary data.</text>
</comment>
<dbReference type="PANTHER" id="PTHR33711">
    <property type="entry name" value="DIOXYGENASE, PUTATIVE (AFU_ORTHOLOGUE AFUA_2G02910)-RELATED"/>
    <property type="match status" value="1"/>
</dbReference>
<keyword evidence="7" id="KW-1185">Reference proteome</keyword>
<dbReference type="GO" id="GO:0019619">
    <property type="term" value="P:3,4-dihydroxybenzoate catabolic process"/>
    <property type="evidence" value="ECO:0007669"/>
    <property type="project" value="InterPro"/>
</dbReference>
<dbReference type="Pfam" id="PF00775">
    <property type="entry name" value="Dioxygenase_C"/>
    <property type="match status" value="1"/>
</dbReference>
<name>A0A2V3UEN9_9HYPH</name>
<dbReference type="AlphaFoldDB" id="A0A2V3UEN9"/>
<evidence type="ECO:0000313" key="6">
    <source>
        <dbReference type="EMBL" id="PXW63457.1"/>
    </source>
</evidence>
<dbReference type="EMBL" id="QJJK01000002">
    <property type="protein sequence ID" value="PXW63457.1"/>
    <property type="molecule type" value="Genomic_DNA"/>
</dbReference>
<dbReference type="GO" id="GO:0018578">
    <property type="term" value="F:protocatechuate 3,4-dioxygenase activity"/>
    <property type="evidence" value="ECO:0007669"/>
    <property type="project" value="InterPro"/>
</dbReference>
<protein>
    <submittedName>
        <fullName evidence="6">Protocatechuate 3,4-dioxygenase beta subunit</fullName>
    </submittedName>
</protein>
<sequence>MNDIILPGDDQGALFARDRSWQPPAYTPGYKSTTFRAPRHALLSLPGTASELTGPTFGDMPLNPLDNDLIRNYSQDGGEAIGQRLIVYGQVLDENARPVPGTLVEFWQANAGGRYRHKREGYLAPLDPNFGGCGRAITDANGFYHFRTVKPGAYPWPNGANDWRPAHIHFSIFGHAFAQRLITQMYFEGDPMIWQCPIVGSVPDKAGITQLIAKLDRHNTTPMDALAYRFDIVLRGRRSTLFENKLEGN</sequence>
<gene>
    <name evidence="6" type="ORF">C7450_102373</name>
</gene>
<dbReference type="InterPro" id="IPR012785">
    <property type="entry name" value="Protocat_dOase_b"/>
</dbReference>
<evidence type="ECO:0000256" key="3">
    <source>
        <dbReference type="ARBA" id="ARBA00023002"/>
    </source>
</evidence>
<evidence type="ECO:0000256" key="1">
    <source>
        <dbReference type="ARBA" id="ARBA00007825"/>
    </source>
</evidence>
<organism evidence="6 7">
    <name type="scientific">Chelatococcus asaccharovorans</name>
    <dbReference type="NCBI Taxonomy" id="28210"/>
    <lineage>
        <taxon>Bacteria</taxon>
        <taxon>Pseudomonadati</taxon>
        <taxon>Pseudomonadota</taxon>
        <taxon>Alphaproteobacteria</taxon>
        <taxon>Hyphomicrobiales</taxon>
        <taxon>Chelatococcaceae</taxon>
        <taxon>Chelatococcus</taxon>
    </lineage>
</organism>
<comment type="similarity">
    <text evidence="1">Belongs to the intradiol ring-cleavage dioxygenase family.</text>
</comment>
<feature type="domain" description="Intradiol ring-cleavage dioxygenases" evidence="4">
    <location>
        <begin position="53"/>
        <end position="236"/>
    </location>
</feature>
<dbReference type="InterPro" id="IPR015889">
    <property type="entry name" value="Intradiol_dOase_core"/>
</dbReference>
<dbReference type="NCBIfam" id="TIGR02422">
    <property type="entry name" value="protocat_beta"/>
    <property type="match status" value="1"/>
</dbReference>
<evidence type="ECO:0000259" key="5">
    <source>
        <dbReference type="Pfam" id="PF12391"/>
    </source>
</evidence>
<evidence type="ECO:0000259" key="4">
    <source>
        <dbReference type="Pfam" id="PF00775"/>
    </source>
</evidence>
<dbReference type="Pfam" id="PF12391">
    <property type="entry name" value="PCDO_beta_N"/>
    <property type="match status" value="1"/>
</dbReference>
<reference evidence="6 7" key="1">
    <citation type="submission" date="2018-05" db="EMBL/GenBank/DDBJ databases">
        <title>Genomic Encyclopedia of Type Strains, Phase IV (KMG-IV): sequencing the most valuable type-strain genomes for metagenomic binning, comparative biology and taxonomic classification.</title>
        <authorList>
            <person name="Goeker M."/>
        </authorList>
    </citation>
    <scope>NUCLEOTIDE SEQUENCE [LARGE SCALE GENOMIC DNA]</scope>
    <source>
        <strain evidence="6 7">DSM 6462</strain>
    </source>
</reference>
<dbReference type="OrthoDB" id="9805815at2"/>
<dbReference type="InterPro" id="IPR000627">
    <property type="entry name" value="Intradiol_dOase_C"/>
</dbReference>
<dbReference type="InterPro" id="IPR050770">
    <property type="entry name" value="Intradiol_RC_Dioxygenase"/>
</dbReference>
<feature type="domain" description="Protocatechuate 3,4-dioxygenase beta subunit N-terminal" evidence="5">
    <location>
        <begin position="15"/>
        <end position="48"/>
    </location>
</feature>
<dbReference type="PANTHER" id="PTHR33711:SF10">
    <property type="entry name" value="INTRADIOL RING-CLEAVAGE DIOXYGENASES DOMAIN-CONTAINING PROTEIN"/>
    <property type="match status" value="1"/>
</dbReference>
<dbReference type="InterPro" id="IPR024756">
    <property type="entry name" value="PCDO_beta_N"/>
</dbReference>
<proteinExistence type="inferred from homology"/>
<dbReference type="Gene3D" id="2.60.130.10">
    <property type="entry name" value="Aromatic compound dioxygenase"/>
    <property type="match status" value="1"/>
</dbReference>
<evidence type="ECO:0000313" key="7">
    <source>
        <dbReference type="Proteomes" id="UP000248021"/>
    </source>
</evidence>
<keyword evidence="2 6" id="KW-0223">Dioxygenase</keyword>
<accession>A0A2V3UEN9</accession>
<dbReference type="SUPFAM" id="SSF49482">
    <property type="entry name" value="Aromatic compound dioxygenase"/>
    <property type="match status" value="1"/>
</dbReference>
<dbReference type="GO" id="GO:0008199">
    <property type="term" value="F:ferric iron binding"/>
    <property type="evidence" value="ECO:0007669"/>
    <property type="project" value="InterPro"/>
</dbReference>
<keyword evidence="3" id="KW-0560">Oxidoreductase</keyword>
<evidence type="ECO:0000256" key="2">
    <source>
        <dbReference type="ARBA" id="ARBA00022964"/>
    </source>
</evidence>